<dbReference type="EMBL" id="AUPC02000080">
    <property type="protein sequence ID" value="POG73706.1"/>
    <property type="molecule type" value="Genomic_DNA"/>
</dbReference>
<gene>
    <name evidence="2" type="ORF">GLOIN_2v1772233</name>
</gene>
<reference evidence="2 3" key="2">
    <citation type="journal article" date="2018" name="New Phytol.">
        <title>High intraspecific genome diversity in the model arbuscular mycorrhizal symbiont Rhizophagus irregularis.</title>
        <authorList>
            <person name="Chen E.C.H."/>
            <person name="Morin E."/>
            <person name="Beaudet D."/>
            <person name="Noel J."/>
            <person name="Yildirir G."/>
            <person name="Ndikumana S."/>
            <person name="Charron P."/>
            <person name="St-Onge C."/>
            <person name="Giorgi J."/>
            <person name="Kruger M."/>
            <person name="Marton T."/>
            <person name="Ropars J."/>
            <person name="Grigoriev I.V."/>
            <person name="Hainaut M."/>
            <person name="Henrissat B."/>
            <person name="Roux C."/>
            <person name="Martin F."/>
            <person name="Corradi N."/>
        </authorList>
    </citation>
    <scope>NUCLEOTIDE SEQUENCE [LARGE SCALE GENOMIC DNA]</scope>
    <source>
        <strain evidence="2 3">DAOM 197198</strain>
    </source>
</reference>
<protein>
    <recommendedName>
        <fullName evidence="1">DUF7431 domain-containing protein</fullName>
    </recommendedName>
</protein>
<evidence type="ECO:0000313" key="2">
    <source>
        <dbReference type="EMBL" id="POG73706.1"/>
    </source>
</evidence>
<feature type="domain" description="DUF7431" evidence="1">
    <location>
        <begin position="305"/>
        <end position="370"/>
    </location>
</feature>
<evidence type="ECO:0000259" key="1">
    <source>
        <dbReference type="Pfam" id="PF24209"/>
    </source>
</evidence>
<comment type="caution">
    <text evidence="2">The sequence shown here is derived from an EMBL/GenBank/DDBJ whole genome shotgun (WGS) entry which is preliminary data.</text>
</comment>
<name>A0A2P4Q7U5_RHIID</name>
<organism evidence="2 3">
    <name type="scientific">Rhizophagus irregularis (strain DAOM 181602 / DAOM 197198 / MUCL 43194)</name>
    <name type="common">Arbuscular mycorrhizal fungus</name>
    <name type="synonym">Glomus intraradices</name>
    <dbReference type="NCBI Taxonomy" id="747089"/>
    <lineage>
        <taxon>Eukaryota</taxon>
        <taxon>Fungi</taxon>
        <taxon>Fungi incertae sedis</taxon>
        <taxon>Mucoromycota</taxon>
        <taxon>Glomeromycotina</taxon>
        <taxon>Glomeromycetes</taxon>
        <taxon>Glomerales</taxon>
        <taxon>Glomeraceae</taxon>
        <taxon>Rhizophagus</taxon>
    </lineage>
</organism>
<dbReference type="Proteomes" id="UP000018888">
    <property type="component" value="Unassembled WGS sequence"/>
</dbReference>
<dbReference type="InterPro" id="IPR055854">
    <property type="entry name" value="DUF7431"/>
</dbReference>
<proteinExistence type="predicted"/>
<reference evidence="2 3" key="1">
    <citation type="journal article" date="2013" name="Proc. Natl. Acad. Sci. U.S.A.">
        <title>Genome of an arbuscular mycorrhizal fungus provides insight into the oldest plant symbiosis.</title>
        <authorList>
            <person name="Tisserant E."/>
            <person name="Malbreil M."/>
            <person name="Kuo A."/>
            <person name="Kohler A."/>
            <person name="Symeonidi A."/>
            <person name="Balestrini R."/>
            <person name="Charron P."/>
            <person name="Duensing N."/>
            <person name="Frei Dit Frey N."/>
            <person name="Gianinazzi-Pearson V."/>
            <person name="Gilbert L.B."/>
            <person name="Handa Y."/>
            <person name="Herr J.R."/>
            <person name="Hijri M."/>
            <person name="Koul R."/>
            <person name="Kawaguchi M."/>
            <person name="Krajinski F."/>
            <person name="Lammers P.J."/>
            <person name="Masclaux F.G."/>
            <person name="Murat C."/>
            <person name="Morin E."/>
            <person name="Ndikumana S."/>
            <person name="Pagni M."/>
            <person name="Petitpierre D."/>
            <person name="Requena N."/>
            <person name="Rosikiewicz P."/>
            <person name="Riley R."/>
            <person name="Saito K."/>
            <person name="San Clemente H."/>
            <person name="Shapiro H."/>
            <person name="van Tuinen D."/>
            <person name="Becard G."/>
            <person name="Bonfante P."/>
            <person name="Paszkowski U."/>
            <person name="Shachar-Hill Y.Y."/>
            <person name="Tuskan G.A."/>
            <person name="Young P.W."/>
            <person name="Sanders I.R."/>
            <person name="Henrissat B."/>
            <person name="Rensing S.A."/>
            <person name="Grigoriev I.V."/>
            <person name="Corradi N."/>
            <person name="Roux C."/>
            <person name="Martin F."/>
        </authorList>
    </citation>
    <scope>NUCLEOTIDE SEQUENCE [LARGE SCALE GENOMIC DNA]</scope>
    <source>
        <strain evidence="2 3">DAOM 197198</strain>
    </source>
</reference>
<evidence type="ECO:0000313" key="3">
    <source>
        <dbReference type="Proteomes" id="UP000018888"/>
    </source>
</evidence>
<dbReference type="AlphaFoldDB" id="A0A2P4Q7U5"/>
<keyword evidence="3" id="KW-1185">Reference proteome</keyword>
<accession>A0A2P4Q7U5</accession>
<sequence>MLRATNKKYFWDLTYISIFRGPSLAVIAKKDEENITLEKIINKKSMLLYLKSEPEPNWKFLKDKIKLEYGCTKTLEKANKRAFIIVDCEMNEINNGYENSIVHIDLEENKIKKNDFLLIADIDIPNFAKSGVSFKNSNVKNSNVVTSLTYNIIEYKKRSLKFKLEPTTEFIEAVKDVINSKDPRKFKDIINDFGQFISKEVILGGRAYFIASENSEENTSDYTTNIGGQALNSKIEAKSSNSLNKNNSSKYKSFKLFGGKQFVSQIGLNDFKYWSCIKFKDPVNVFQTLSEDLHKQVLLLVGKKILYTNTEYYTYHLSVPRIHHTFKLNIPKNILEILQHKDAECSIFATVIDKEEKDIFNCQVFWPSNTSNFLRNAVVDLQLLERITNEDQNE</sequence>
<dbReference type="VEuPathDB" id="FungiDB:RhiirFUN_011314"/>
<dbReference type="Pfam" id="PF24209">
    <property type="entry name" value="DUF7431"/>
    <property type="match status" value="1"/>
</dbReference>